<accession>A0AAJ0C4E6</accession>
<feature type="compositionally biased region" description="Basic residues" evidence="1">
    <location>
        <begin position="38"/>
        <end position="48"/>
    </location>
</feature>
<gene>
    <name evidence="2" type="ORF">QBC33DRAFT_514108</name>
</gene>
<feature type="compositionally biased region" description="Basic and acidic residues" evidence="1">
    <location>
        <begin position="235"/>
        <end position="247"/>
    </location>
</feature>
<dbReference type="GeneID" id="85309218"/>
<feature type="compositionally biased region" description="Low complexity" evidence="1">
    <location>
        <begin position="73"/>
        <end position="100"/>
    </location>
</feature>
<dbReference type="GO" id="GO:0016071">
    <property type="term" value="P:mRNA metabolic process"/>
    <property type="evidence" value="ECO:0007669"/>
    <property type="project" value="UniProtKB-ARBA"/>
</dbReference>
<keyword evidence="3" id="KW-1185">Reference proteome</keyword>
<feature type="region of interest" description="Disordered" evidence="1">
    <location>
        <begin position="16"/>
        <end position="334"/>
    </location>
</feature>
<feature type="compositionally biased region" description="Polar residues" evidence="1">
    <location>
        <begin position="50"/>
        <end position="67"/>
    </location>
</feature>
<feature type="compositionally biased region" description="Polar residues" evidence="1">
    <location>
        <begin position="310"/>
        <end position="320"/>
    </location>
</feature>
<feature type="compositionally biased region" description="Low complexity" evidence="1">
    <location>
        <begin position="21"/>
        <end position="37"/>
    </location>
</feature>
<dbReference type="Pfam" id="PF15365">
    <property type="entry name" value="PNRC"/>
    <property type="match status" value="1"/>
</dbReference>
<evidence type="ECO:0000256" key="1">
    <source>
        <dbReference type="SAM" id="MobiDB-lite"/>
    </source>
</evidence>
<dbReference type="Proteomes" id="UP001244011">
    <property type="component" value="Unassembled WGS sequence"/>
</dbReference>
<feature type="compositionally biased region" description="Polar residues" evidence="1">
    <location>
        <begin position="248"/>
        <end position="261"/>
    </location>
</feature>
<feature type="compositionally biased region" description="Polar residues" evidence="1">
    <location>
        <begin position="287"/>
        <end position="301"/>
    </location>
</feature>
<reference evidence="2" key="1">
    <citation type="submission" date="2023-06" db="EMBL/GenBank/DDBJ databases">
        <title>Genome-scale phylogeny and comparative genomics of the fungal order Sordariales.</title>
        <authorList>
            <consortium name="Lawrence Berkeley National Laboratory"/>
            <person name="Hensen N."/>
            <person name="Bonometti L."/>
            <person name="Westerberg I."/>
            <person name="Brannstrom I.O."/>
            <person name="Guillou S."/>
            <person name="Cros-Aarteil S."/>
            <person name="Calhoun S."/>
            <person name="Haridas S."/>
            <person name="Kuo A."/>
            <person name="Mondo S."/>
            <person name="Pangilinan J."/>
            <person name="Riley R."/>
            <person name="Labutti K."/>
            <person name="Andreopoulos B."/>
            <person name="Lipzen A."/>
            <person name="Chen C."/>
            <person name="Yanf M."/>
            <person name="Daum C."/>
            <person name="Ng V."/>
            <person name="Clum A."/>
            <person name="Steindorff A."/>
            <person name="Ohm R."/>
            <person name="Martin F."/>
            <person name="Silar P."/>
            <person name="Natvig D."/>
            <person name="Lalanne C."/>
            <person name="Gautier V."/>
            <person name="Ament-Velasquez S.L."/>
            <person name="Kruys A."/>
            <person name="Hutchinson M.I."/>
            <person name="Powell A.J."/>
            <person name="Barry K."/>
            <person name="Miller A.N."/>
            <person name="Grigoriev I.V."/>
            <person name="Debuchy R."/>
            <person name="Gladieux P."/>
            <person name="Thoren M.H."/>
            <person name="Johannesson H."/>
        </authorList>
    </citation>
    <scope>NUCLEOTIDE SEQUENCE</scope>
    <source>
        <strain evidence="2">8032-3</strain>
    </source>
</reference>
<evidence type="ECO:0000313" key="3">
    <source>
        <dbReference type="Proteomes" id="UP001244011"/>
    </source>
</evidence>
<evidence type="ECO:0008006" key="4">
    <source>
        <dbReference type="Google" id="ProtNLM"/>
    </source>
</evidence>
<organism evidence="2 3">
    <name type="scientific">Phialemonium atrogriseum</name>
    <dbReference type="NCBI Taxonomy" id="1093897"/>
    <lineage>
        <taxon>Eukaryota</taxon>
        <taxon>Fungi</taxon>
        <taxon>Dikarya</taxon>
        <taxon>Ascomycota</taxon>
        <taxon>Pezizomycotina</taxon>
        <taxon>Sordariomycetes</taxon>
        <taxon>Sordariomycetidae</taxon>
        <taxon>Cephalothecales</taxon>
        <taxon>Cephalothecaceae</taxon>
        <taxon>Phialemonium</taxon>
    </lineage>
</organism>
<dbReference type="AlphaFoldDB" id="A0AAJ0C4E6"/>
<dbReference type="InterPro" id="IPR028322">
    <property type="entry name" value="PNRC-like_rgn"/>
</dbReference>
<proteinExistence type="predicted"/>
<sequence length="360" mass="37603">MPTELQFPLDFAYGTPFTPLKSASNSPAPASQAANSKSKARNGNKARPKNVSTSPRPVRQGHNTPPNTAVPKATSATAFAGATFHASPAPSSLPIPSFLAKAMDSPGIKHSDRAGQEPSPPPTDSEAPTPHHLPSTSQPAREESPLDIFFRAHRAETERANRATCADTLAAARGPFSPPIQTRSPRGPEPAPNGPGTLPRRGPVHRSSPVGISTAELDGTPGRPIGPAFSTPFQERIKAARSNEKQGGRSSIGVQQQQQGTPAERSEALKRFLALSSTSPSAPAKPNGQSDLTSPTSQNPFSGGAVLPRVQQTTATSSGRQDGGRPQDLLQMEASLRRILKLDSGPSFGQAPTIANSQSS</sequence>
<feature type="region of interest" description="Disordered" evidence="1">
    <location>
        <begin position="341"/>
        <end position="360"/>
    </location>
</feature>
<name>A0AAJ0C4E6_9PEZI</name>
<protein>
    <recommendedName>
        <fullName evidence="4">Proteophosphoglycan 5</fullName>
    </recommendedName>
</protein>
<dbReference type="EMBL" id="MU839005">
    <property type="protein sequence ID" value="KAK1768514.1"/>
    <property type="molecule type" value="Genomic_DNA"/>
</dbReference>
<feature type="compositionally biased region" description="Low complexity" evidence="1">
    <location>
        <begin position="273"/>
        <end position="284"/>
    </location>
</feature>
<dbReference type="RefSeq" id="XP_060284727.1">
    <property type="nucleotide sequence ID" value="XM_060426031.1"/>
</dbReference>
<comment type="caution">
    <text evidence="2">The sequence shown here is derived from an EMBL/GenBank/DDBJ whole genome shotgun (WGS) entry which is preliminary data.</text>
</comment>
<evidence type="ECO:0000313" key="2">
    <source>
        <dbReference type="EMBL" id="KAK1768514.1"/>
    </source>
</evidence>